<dbReference type="FunFam" id="1.10.3060.10:FF:000003">
    <property type="entry name" value="Protein translocase subunit SecA"/>
    <property type="match status" value="1"/>
</dbReference>
<dbReference type="InterPro" id="IPR044722">
    <property type="entry name" value="SecA_SF2_C"/>
</dbReference>
<dbReference type="CDD" id="cd18803">
    <property type="entry name" value="SF2_C_secA"/>
    <property type="match status" value="1"/>
</dbReference>
<dbReference type="FunFam" id="3.90.1440.10:FF:000001">
    <property type="entry name" value="Preprotein translocase subunit SecA"/>
    <property type="match status" value="1"/>
</dbReference>
<evidence type="ECO:0000256" key="9">
    <source>
        <dbReference type="ARBA" id="ARBA00022833"/>
    </source>
</evidence>
<dbReference type="InterPro" id="IPR011116">
    <property type="entry name" value="SecA_Wing/Scaffold"/>
</dbReference>
<dbReference type="InterPro" id="IPR014018">
    <property type="entry name" value="SecA_motor_DEAD"/>
</dbReference>
<dbReference type="GO" id="GO:0005886">
    <property type="term" value="C:plasma membrane"/>
    <property type="evidence" value="ECO:0007669"/>
    <property type="project" value="UniProtKB-SubCell"/>
</dbReference>
<evidence type="ECO:0000259" key="19">
    <source>
        <dbReference type="PROSITE" id="PS51192"/>
    </source>
</evidence>
<proteinExistence type="inferred from homology"/>
<keyword evidence="6" id="KW-0997">Cell inner membrane</keyword>
<dbReference type="GO" id="GO:0043952">
    <property type="term" value="P:protein transport by the Sec complex"/>
    <property type="evidence" value="ECO:0007669"/>
    <property type="project" value="TreeGrafter"/>
</dbReference>
<dbReference type="PROSITE" id="PS51196">
    <property type="entry name" value="SECA_MOTOR_DEAD"/>
    <property type="match status" value="1"/>
</dbReference>
<dbReference type="AlphaFoldDB" id="A0A1H1EFH8"/>
<keyword evidence="12 16" id="KW-1278">Translocase</keyword>
<evidence type="ECO:0000256" key="2">
    <source>
        <dbReference type="ARBA" id="ARBA00007650"/>
    </source>
</evidence>
<keyword evidence="8 16" id="KW-0547">Nucleotide-binding</keyword>
<dbReference type="NCBIfam" id="NF009538">
    <property type="entry name" value="PRK12904.1"/>
    <property type="match status" value="1"/>
</dbReference>
<dbReference type="Pfam" id="PF02810">
    <property type="entry name" value="SEC-C"/>
    <property type="match status" value="1"/>
</dbReference>
<accession>A0A1H1EFH8</accession>
<dbReference type="InterPro" id="IPR036266">
    <property type="entry name" value="SecA_Wing/Scaffold_sf"/>
</dbReference>
<dbReference type="InterPro" id="IPR014001">
    <property type="entry name" value="Helicase_ATP-bd"/>
</dbReference>
<evidence type="ECO:0000256" key="16">
    <source>
        <dbReference type="HAMAP-Rule" id="MF_01382"/>
    </source>
</evidence>
<dbReference type="PANTHER" id="PTHR30612">
    <property type="entry name" value="SECA INNER MEMBRANE COMPONENT OF SEC PROTEIN SECRETION SYSTEM"/>
    <property type="match status" value="1"/>
</dbReference>
<comment type="subcellular location">
    <subcellularLocation>
        <location evidence="16">Cell membrane</location>
        <topology evidence="16">Peripheral membrane protein</topology>
        <orientation evidence="16">Cytoplasmic side</orientation>
    </subcellularLocation>
    <subcellularLocation>
        <location evidence="16">Cytoplasm</location>
    </subcellularLocation>
    <text evidence="16">Distribution is 50-50.</text>
</comment>
<dbReference type="InterPro" id="IPR011130">
    <property type="entry name" value="SecA_preprotein_X-link_dom"/>
</dbReference>
<dbReference type="NCBIfam" id="TIGR00963">
    <property type="entry name" value="secA"/>
    <property type="match status" value="1"/>
</dbReference>
<name>A0A1H1EFH8_9BURK</name>
<keyword evidence="7" id="KW-0479">Metal-binding</keyword>
<evidence type="ECO:0000259" key="21">
    <source>
        <dbReference type="PROSITE" id="PS51196"/>
    </source>
</evidence>
<evidence type="ECO:0000256" key="14">
    <source>
        <dbReference type="ARBA" id="ARBA00023136"/>
    </source>
</evidence>
<dbReference type="Pfam" id="PF21090">
    <property type="entry name" value="P-loop_SecA"/>
    <property type="match status" value="1"/>
</dbReference>
<evidence type="ECO:0000256" key="11">
    <source>
        <dbReference type="ARBA" id="ARBA00022927"/>
    </source>
</evidence>
<dbReference type="GO" id="GO:0006605">
    <property type="term" value="P:protein targeting"/>
    <property type="evidence" value="ECO:0007669"/>
    <property type="project" value="UniProtKB-UniRule"/>
</dbReference>
<dbReference type="Pfam" id="PF07516">
    <property type="entry name" value="SecA_SW"/>
    <property type="match status" value="1"/>
</dbReference>
<dbReference type="FunFam" id="3.40.50.300:FF:000113">
    <property type="entry name" value="Preprotein translocase subunit SecA"/>
    <property type="match status" value="1"/>
</dbReference>
<dbReference type="InterPro" id="IPR027417">
    <property type="entry name" value="P-loop_NTPase"/>
</dbReference>
<dbReference type="Gene3D" id="3.90.1440.10">
    <property type="entry name" value="SecA, preprotein cross-linking domain"/>
    <property type="match status" value="1"/>
</dbReference>
<reference evidence="23" key="1">
    <citation type="submission" date="2016-10" db="EMBL/GenBank/DDBJ databases">
        <authorList>
            <person name="Varghese N."/>
        </authorList>
    </citation>
    <scope>NUCLEOTIDE SEQUENCE [LARGE SCALE GENOMIC DNA]</scope>
    <source>
        <strain evidence="23">GAS106B</strain>
    </source>
</reference>
<evidence type="ECO:0000256" key="6">
    <source>
        <dbReference type="ARBA" id="ARBA00022519"/>
    </source>
</evidence>
<dbReference type="InterPro" id="IPR011115">
    <property type="entry name" value="SecA_DEAD"/>
</dbReference>
<keyword evidence="23" id="KW-1185">Reference proteome</keyword>
<dbReference type="GO" id="GO:0065002">
    <property type="term" value="P:intracellular protein transmembrane transport"/>
    <property type="evidence" value="ECO:0007669"/>
    <property type="project" value="UniProtKB-UniRule"/>
</dbReference>
<keyword evidence="5 16" id="KW-0963">Cytoplasm</keyword>
<evidence type="ECO:0000259" key="20">
    <source>
        <dbReference type="PROSITE" id="PS51194"/>
    </source>
</evidence>
<dbReference type="CDD" id="cd17928">
    <property type="entry name" value="DEXDc_SecA"/>
    <property type="match status" value="1"/>
</dbReference>
<dbReference type="HAMAP" id="MF_01382">
    <property type="entry name" value="SecA"/>
    <property type="match status" value="1"/>
</dbReference>
<evidence type="ECO:0000256" key="8">
    <source>
        <dbReference type="ARBA" id="ARBA00022741"/>
    </source>
</evidence>
<dbReference type="PROSITE" id="PS51194">
    <property type="entry name" value="HELICASE_CTER"/>
    <property type="match status" value="1"/>
</dbReference>
<comment type="catalytic activity">
    <reaction evidence="15 16">
        <text>ATP + H2O + cellular proteinSide 1 = ADP + phosphate + cellular proteinSide 2.</text>
        <dbReference type="EC" id="7.4.2.8"/>
    </reaction>
</comment>
<dbReference type="Pfam" id="PF01043">
    <property type="entry name" value="SecA_PP_bind"/>
    <property type="match status" value="1"/>
</dbReference>
<evidence type="ECO:0000256" key="18">
    <source>
        <dbReference type="SAM" id="MobiDB-lite"/>
    </source>
</evidence>
<dbReference type="FunFam" id="3.40.50.300:FF:000081">
    <property type="entry name" value="Preprotein translocase subunit SecA"/>
    <property type="match status" value="1"/>
</dbReference>
<feature type="binding site" evidence="16">
    <location>
        <begin position="125"/>
        <end position="129"/>
    </location>
    <ligand>
        <name>ATP</name>
        <dbReference type="ChEBI" id="CHEBI:30616"/>
    </ligand>
</feature>
<dbReference type="GO" id="GO:0005829">
    <property type="term" value="C:cytosol"/>
    <property type="evidence" value="ECO:0007669"/>
    <property type="project" value="TreeGrafter"/>
</dbReference>
<dbReference type="GO" id="GO:0017038">
    <property type="term" value="P:protein import"/>
    <property type="evidence" value="ECO:0007669"/>
    <property type="project" value="InterPro"/>
</dbReference>
<evidence type="ECO:0000256" key="10">
    <source>
        <dbReference type="ARBA" id="ARBA00022840"/>
    </source>
</evidence>
<keyword evidence="4 16" id="KW-1003">Cell membrane</keyword>
<dbReference type="SUPFAM" id="SSF52540">
    <property type="entry name" value="P-loop containing nucleoside triphosphate hydrolases"/>
    <property type="match status" value="2"/>
</dbReference>
<dbReference type="InterPro" id="IPR004027">
    <property type="entry name" value="SEC_C_motif"/>
</dbReference>
<evidence type="ECO:0000256" key="17">
    <source>
        <dbReference type="RuleBase" id="RU003874"/>
    </source>
</evidence>
<keyword evidence="13 16" id="KW-0811">Translocation</keyword>
<dbReference type="SUPFAM" id="SSF81767">
    <property type="entry name" value="Pre-protein crosslinking domain of SecA"/>
    <property type="match status" value="1"/>
</dbReference>
<organism evidence="22 23">
    <name type="scientific">Paraburkholderia fungorum</name>
    <dbReference type="NCBI Taxonomy" id="134537"/>
    <lineage>
        <taxon>Bacteria</taxon>
        <taxon>Pseudomonadati</taxon>
        <taxon>Pseudomonadota</taxon>
        <taxon>Betaproteobacteria</taxon>
        <taxon>Burkholderiales</taxon>
        <taxon>Burkholderiaceae</taxon>
        <taxon>Paraburkholderia</taxon>
    </lineage>
</organism>
<feature type="binding site" evidence="16">
    <location>
        <position position="535"/>
    </location>
    <ligand>
        <name>ATP</name>
        <dbReference type="ChEBI" id="CHEBI:30616"/>
    </ligand>
</feature>
<evidence type="ECO:0000313" key="22">
    <source>
        <dbReference type="EMBL" id="SDQ87545.1"/>
    </source>
</evidence>
<feature type="domain" description="SecA family profile" evidence="21">
    <location>
        <begin position="23"/>
        <end position="649"/>
    </location>
</feature>
<dbReference type="PROSITE" id="PS01312">
    <property type="entry name" value="SECA"/>
    <property type="match status" value="1"/>
</dbReference>
<dbReference type="SMART" id="SM00958">
    <property type="entry name" value="SecA_PP_bind"/>
    <property type="match status" value="1"/>
</dbReference>
<comment type="cofactor">
    <cofactor evidence="1">
        <name>Zn(2+)</name>
        <dbReference type="ChEBI" id="CHEBI:29105"/>
    </cofactor>
</comment>
<evidence type="ECO:0000256" key="15">
    <source>
        <dbReference type="ARBA" id="ARBA00034006"/>
    </source>
</evidence>
<feature type="compositionally biased region" description="Polar residues" evidence="18">
    <location>
        <begin position="1"/>
        <end position="11"/>
    </location>
</feature>
<protein>
    <recommendedName>
        <fullName evidence="16 17">Protein translocase subunit SecA</fullName>
        <ecNumber evidence="16">7.4.2.8</ecNumber>
    </recommendedName>
</protein>
<dbReference type="PROSITE" id="PS51192">
    <property type="entry name" value="HELICASE_ATP_BIND_1"/>
    <property type="match status" value="1"/>
</dbReference>
<comment type="function">
    <text evidence="16">Part of the Sec protein translocase complex. Interacts with the SecYEG preprotein conducting channel. Has a central role in coupling the hydrolysis of ATP to the transfer of proteins into and across the cell membrane, serving both as a receptor for the preprotein-SecB complex and as an ATP-driven molecular motor driving the stepwise translocation of polypeptide chains across the membrane.</text>
</comment>
<dbReference type="SMART" id="SM00957">
    <property type="entry name" value="SecA_DEAD"/>
    <property type="match status" value="1"/>
</dbReference>
<keyword evidence="14 16" id="KW-0472">Membrane</keyword>
<evidence type="ECO:0000256" key="5">
    <source>
        <dbReference type="ARBA" id="ARBA00022490"/>
    </source>
</evidence>
<dbReference type="PRINTS" id="PR00906">
    <property type="entry name" value="SECA"/>
</dbReference>
<evidence type="ECO:0000256" key="13">
    <source>
        <dbReference type="ARBA" id="ARBA00023010"/>
    </source>
</evidence>
<keyword evidence="11 16" id="KW-0653">Protein transport</keyword>
<dbReference type="Gene3D" id="1.10.3060.10">
    <property type="entry name" value="Helical scaffold and wing domains of SecA"/>
    <property type="match status" value="1"/>
</dbReference>
<evidence type="ECO:0000256" key="12">
    <source>
        <dbReference type="ARBA" id="ARBA00022967"/>
    </source>
</evidence>
<keyword evidence="3 16" id="KW-0813">Transport</keyword>
<feature type="domain" description="Helicase C-terminal" evidence="20">
    <location>
        <begin position="446"/>
        <end position="665"/>
    </location>
</feature>
<dbReference type="Proteomes" id="UP000183487">
    <property type="component" value="Unassembled WGS sequence"/>
</dbReference>
<dbReference type="GO" id="GO:0005524">
    <property type="term" value="F:ATP binding"/>
    <property type="evidence" value="ECO:0007669"/>
    <property type="project" value="UniProtKB-UniRule"/>
</dbReference>
<dbReference type="InterPro" id="IPR036670">
    <property type="entry name" value="SecA_X-link_sf"/>
</dbReference>
<comment type="similarity">
    <text evidence="2 16 17">Belongs to the SecA family.</text>
</comment>
<dbReference type="GO" id="GO:0008564">
    <property type="term" value="F:protein-exporting ATPase activity"/>
    <property type="evidence" value="ECO:0007669"/>
    <property type="project" value="UniProtKB-EC"/>
</dbReference>
<dbReference type="InterPro" id="IPR001650">
    <property type="entry name" value="Helicase_C-like"/>
</dbReference>
<dbReference type="SUPFAM" id="SSF81886">
    <property type="entry name" value="Helical scaffold and wing domains of SecA"/>
    <property type="match status" value="1"/>
</dbReference>
<evidence type="ECO:0000313" key="23">
    <source>
        <dbReference type="Proteomes" id="UP000183487"/>
    </source>
</evidence>
<gene>
    <name evidence="16" type="primary">secA</name>
    <name evidence="22" type="ORF">SAMN05443245_3094</name>
</gene>
<feature type="binding site" evidence="16">
    <location>
        <position position="107"/>
    </location>
    <ligand>
        <name>ATP</name>
        <dbReference type="ChEBI" id="CHEBI:30616"/>
    </ligand>
</feature>
<dbReference type="GO" id="GO:0046872">
    <property type="term" value="F:metal ion binding"/>
    <property type="evidence" value="ECO:0007669"/>
    <property type="project" value="UniProtKB-KW"/>
</dbReference>
<dbReference type="PANTHER" id="PTHR30612:SF0">
    <property type="entry name" value="CHLOROPLAST PROTEIN-TRANSPORTING ATPASE"/>
    <property type="match status" value="1"/>
</dbReference>
<evidence type="ECO:0000256" key="1">
    <source>
        <dbReference type="ARBA" id="ARBA00001947"/>
    </source>
</evidence>
<sequence>MIRTIGTAQPSRSRDADTDPMTTGFLQKIFGSRNQRLVKQYQKTVAAINALEPQIEQLTDDQLRAKTGEFRQRVASGESLDKLLPEAFAVCREASKRVLKMRHFDVQLIGGMVLHYGKIGEMRTGEGKTLVATLPVYLNALSGRGVHVVTVNDYLAQRDAEWMARLYNFLGLSVGINLSQMDHEAKQQAYAADITYGTNNEFGFDYLRDNMVYETDARVQRALNFAVVDEVDSILIDEARTPLIISGQAEDHTELYVRMNALPPLLERQIGEEKADGTGVEKPGDYTLDEKGRQVFLTESGHEKAERLLAEWGLIGEGESLYAPQNITLMHHVYAALRAHTLFFKDQHYVVQNNEVVIVDEFTGRLMSGRRWSDGLHQAVEAKEHVKIQSENQTLASITFQNYFRMYAKLSGMTGTADTEAYEFNEIYGLETVVIPTNRPPKRIDKQDQIYKTAKERYDAVIRDIRDCYERGQPVLVGTTSIENSELLSHLLKQAGLSHEVLNAKQHAREAEIVAEAGRPKRITIATNMAGRGTDIVLGGNAEKQASFLEKDETLSDDEKQRRIAKIHDEWQALHDQVKAAGGLHIIGTERHESRRIDNQLRGRAGRQGDPGSSRFYLSLEDPLLRIFAGDRVRAIMDRLKMPEGEAIEAGIVSRSIESAQRKVEARNFDVRKQLLEYDDVSNDQRKVIYQQRNELLEANDITETIGAMRHGVIADIVHQFVPAGSIEEQWDVPELEEVLRNEWQLDLAIQEMINESNSISADEILEAVEAAADEAYEAKVELVGRESFSSFERSIMLQTLDRSWREHLAALDHLRQGIHLRGYAQKNPKQEYKREAFELFAAMLDAVKLEVTRVVMNVQIQSPEQLEDVADQLEEQGGHLENVEFRHAEFAEAAAAAAVPVAAEAATAAMIGDAMSHGSSSQVTANVSADNVPKVGRNDPCPCGSGKKYKQCHGKIV</sequence>
<dbReference type="Pfam" id="PF07517">
    <property type="entry name" value="SecA_DEAD"/>
    <property type="match status" value="1"/>
</dbReference>
<feature type="domain" description="Helicase ATP-binding" evidence="19">
    <location>
        <begin position="109"/>
        <end position="267"/>
    </location>
</feature>
<evidence type="ECO:0000256" key="3">
    <source>
        <dbReference type="ARBA" id="ARBA00022448"/>
    </source>
</evidence>
<dbReference type="Gene3D" id="3.40.50.300">
    <property type="entry name" value="P-loop containing nucleotide triphosphate hydrolases"/>
    <property type="match status" value="2"/>
</dbReference>
<dbReference type="InterPro" id="IPR000185">
    <property type="entry name" value="SecA"/>
</dbReference>
<dbReference type="GO" id="GO:0031522">
    <property type="term" value="C:cell envelope Sec protein transport complex"/>
    <property type="evidence" value="ECO:0007669"/>
    <property type="project" value="UniProtKB-ARBA"/>
</dbReference>
<dbReference type="EMBL" id="FNKP01000001">
    <property type="protein sequence ID" value="SDQ87545.1"/>
    <property type="molecule type" value="Genomic_DNA"/>
</dbReference>
<comment type="subunit">
    <text evidence="16">Monomer and homodimer. Part of the essential Sec protein translocation apparatus which comprises SecA, SecYEG and auxiliary proteins SecDF-YajC and YidC.</text>
</comment>
<evidence type="ECO:0000256" key="4">
    <source>
        <dbReference type="ARBA" id="ARBA00022475"/>
    </source>
</evidence>
<dbReference type="InterPro" id="IPR020937">
    <property type="entry name" value="SecA_CS"/>
</dbReference>
<evidence type="ECO:0000256" key="7">
    <source>
        <dbReference type="ARBA" id="ARBA00022723"/>
    </source>
</evidence>
<feature type="region of interest" description="Disordered" evidence="18">
    <location>
        <begin position="1"/>
        <end position="20"/>
    </location>
</feature>
<keyword evidence="10 16" id="KW-0067">ATP-binding</keyword>
<dbReference type="EC" id="7.4.2.8" evidence="16"/>
<keyword evidence="9" id="KW-0862">Zinc</keyword>